<accession>A0ABD2HYG9</accession>
<proteinExistence type="predicted"/>
<keyword evidence="2" id="KW-0472">Membrane</keyword>
<comment type="caution">
    <text evidence="3">The sequence shown here is derived from an EMBL/GenBank/DDBJ whole genome shotgun (WGS) entry which is preliminary data.</text>
</comment>
<feature type="transmembrane region" description="Helical" evidence="2">
    <location>
        <begin position="69"/>
        <end position="91"/>
    </location>
</feature>
<evidence type="ECO:0000256" key="1">
    <source>
        <dbReference type="SAM" id="MobiDB-lite"/>
    </source>
</evidence>
<feature type="region of interest" description="Disordered" evidence="1">
    <location>
        <begin position="331"/>
        <end position="358"/>
    </location>
</feature>
<dbReference type="PANTHER" id="PTHR23021">
    <property type="entry name" value="SERPENTINE RECEPTOR, CLASS T"/>
    <property type="match status" value="1"/>
</dbReference>
<dbReference type="Proteomes" id="UP001620626">
    <property type="component" value="Unassembled WGS sequence"/>
</dbReference>
<sequence length="358" mass="41926">MELFFFRHSEYERLYNCTGLDIDSIPLAKRQYVPESIAISILCAIYYVLYVPCMYSIWKHLRENSCYRLLFFIGITDLSILWILGFLRAWLNLHGYVFCSFPTLIYFVGIATTSLWMAESTADLVLAFNRCLDFFSPHYSRLLFSGDRTLFWNGACAAYALYWAIFLKPGIYSSVYFGSFFNPFMGYRNDEQIEYQPVLHIFHNTTVAVLSPSIYLVFIIKLLYDIQINRRQLSAVVSELSAVQRKTFLQVFLISSINTMTGSICLYMQYNEASQWMITLAEFAWFHVHGFPPVIYLTLNKTVRQDCRKLYMKLFNRNRVSHIGGVTVLRPNRPQTQQQQQQQQQRQNHLSTESPGYT</sequence>
<dbReference type="PANTHER" id="PTHR23021:SF11">
    <property type="entry name" value="SERPENTINE RECEPTOR, CLASS T"/>
    <property type="match status" value="1"/>
</dbReference>
<keyword evidence="2" id="KW-0812">Transmembrane</keyword>
<feature type="transmembrane region" description="Helical" evidence="2">
    <location>
        <begin position="103"/>
        <end position="128"/>
    </location>
</feature>
<name>A0ABD2HYG9_9BILA</name>
<feature type="transmembrane region" description="Helical" evidence="2">
    <location>
        <begin position="37"/>
        <end position="57"/>
    </location>
</feature>
<dbReference type="AlphaFoldDB" id="A0ABD2HYG9"/>
<keyword evidence="4" id="KW-1185">Reference proteome</keyword>
<reference evidence="3 4" key="1">
    <citation type="submission" date="2024-10" db="EMBL/GenBank/DDBJ databases">
        <authorList>
            <person name="Kim D."/>
        </authorList>
    </citation>
    <scope>NUCLEOTIDE SEQUENCE [LARGE SCALE GENOMIC DNA]</scope>
    <source>
        <strain evidence="3">BH-2024</strain>
    </source>
</reference>
<organism evidence="3 4">
    <name type="scientific">Heterodera trifolii</name>
    <dbReference type="NCBI Taxonomy" id="157864"/>
    <lineage>
        <taxon>Eukaryota</taxon>
        <taxon>Metazoa</taxon>
        <taxon>Ecdysozoa</taxon>
        <taxon>Nematoda</taxon>
        <taxon>Chromadorea</taxon>
        <taxon>Rhabditida</taxon>
        <taxon>Tylenchina</taxon>
        <taxon>Tylenchomorpha</taxon>
        <taxon>Tylenchoidea</taxon>
        <taxon>Heteroderidae</taxon>
        <taxon>Heteroderinae</taxon>
        <taxon>Heterodera</taxon>
    </lineage>
</organism>
<evidence type="ECO:0000256" key="2">
    <source>
        <dbReference type="SAM" id="Phobius"/>
    </source>
</evidence>
<dbReference type="InterPro" id="IPR019425">
    <property type="entry name" value="7TM_GPCR_serpentine_rcpt_Srt"/>
</dbReference>
<dbReference type="EMBL" id="JBICBT010001401">
    <property type="protein sequence ID" value="KAL3068903.1"/>
    <property type="molecule type" value="Genomic_DNA"/>
</dbReference>
<feature type="compositionally biased region" description="Low complexity" evidence="1">
    <location>
        <begin position="335"/>
        <end position="347"/>
    </location>
</feature>
<keyword evidence="2" id="KW-1133">Transmembrane helix</keyword>
<evidence type="ECO:0000313" key="4">
    <source>
        <dbReference type="Proteomes" id="UP001620626"/>
    </source>
</evidence>
<dbReference type="Pfam" id="PF10321">
    <property type="entry name" value="7TM_GPCR_Srt"/>
    <property type="match status" value="1"/>
</dbReference>
<feature type="compositionally biased region" description="Polar residues" evidence="1">
    <location>
        <begin position="348"/>
        <end position="358"/>
    </location>
</feature>
<dbReference type="Gene3D" id="1.20.1070.10">
    <property type="entry name" value="Rhodopsin 7-helix transmembrane proteins"/>
    <property type="match status" value="1"/>
</dbReference>
<protein>
    <submittedName>
        <fullName evidence="3">Uncharacterized protein</fullName>
    </submittedName>
</protein>
<gene>
    <name evidence="3" type="ORF">niasHT_038657</name>
</gene>
<dbReference type="SUPFAM" id="SSF81321">
    <property type="entry name" value="Family A G protein-coupled receptor-like"/>
    <property type="match status" value="1"/>
</dbReference>
<feature type="transmembrane region" description="Helical" evidence="2">
    <location>
        <begin position="276"/>
        <end position="299"/>
    </location>
</feature>
<feature type="transmembrane region" description="Helical" evidence="2">
    <location>
        <begin position="201"/>
        <end position="224"/>
    </location>
</feature>
<evidence type="ECO:0000313" key="3">
    <source>
        <dbReference type="EMBL" id="KAL3068903.1"/>
    </source>
</evidence>
<feature type="transmembrane region" description="Helical" evidence="2">
    <location>
        <begin position="248"/>
        <end position="270"/>
    </location>
</feature>